<comment type="caution">
    <text evidence="2">The sequence shown here is derived from an EMBL/GenBank/DDBJ whole genome shotgun (WGS) entry which is preliminary data.</text>
</comment>
<dbReference type="AlphaFoldDB" id="A0A1W0X0L9"/>
<protein>
    <submittedName>
        <fullName evidence="2">Uncharacterized protein</fullName>
    </submittedName>
</protein>
<feature type="compositionally biased region" description="Low complexity" evidence="1">
    <location>
        <begin position="34"/>
        <end position="47"/>
    </location>
</feature>
<dbReference type="Proteomes" id="UP000192578">
    <property type="component" value="Unassembled WGS sequence"/>
</dbReference>
<name>A0A1W0X0L9_HYPEX</name>
<evidence type="ECO:0000256" key="1">
    <source>
        <dbReference type="SAM" id="MobiDB-lite"/>
    </source>
</evidence>
<proteinExistence type="predicted"/>
<keyword evidence="3" id="KW-1185">Reference proteome</keyword>
<dbReference type="EMBL" id="MTYJ01000026">
    <property type="protein sequence ID" value="OQV21000.1"/>
    <property type="molecule type" value="Genomic_DNA"/>
</dbReference>
<accession>A0A1W0X0L9</accession>
<sequence>MLRRAFAAVELNPWVVVCKTPALRAALLAKVNFSRASESSGSTASSRPPKNGPRKYHNVTSSRCQMTKKHHLKREKLSVHFSKG</sequence>
<feature type="region of interest" description="Disordered" evidence="1">
    <location>
        <begin position="34"/>
        <end position="84"/>
    </location>
</feature>
<organism evidence="2 3">
    <name type="scientific">Hypsibius exemplaris</name>
    <name type="common">Freshwater tardigrade</name>
    <dbReference type="NCBI Taxonomy" id="2072580"/>
    <lineage>
        <taxon>Eukaryota</taxon>
        <taxon>Metazoa</taxon>
        <taxon>Ecdysozoa</taxon>
        <taxon>Tardigrada</taxon>
        <taxon>Eutardigrada</taxon>
        <taxon>Parachela</taxon>
        <taxon>Hypsibioidea</taxon>
        <taxon>Hypsibiidae</taxon>
        <taxon>Hypsibius</taxon>
    </lineage>
</organism>
<gene>
    <name evidence="2" type="ORF">BV898_05075</name>
</gene>
<evidence type="ECO:0000313" key="2">
    <source>
        <dbReference type="EMBL" id="OQV21000.1"/>
    </source>
</evidence>
<evidence type="ECO:0000313" key="3">
    <source>
        <dbReference type="Proteomes" id="UP000192578"/>
    </source>
</evidence>
<reference evidence="3" key="1">
    <citation type="submission" date="2017-01" db="EMBL/GenBank/DDBJ databases">
        <title>Comparative genomics of anhydrobiosis in the tardigrade Hypsibius dujardini.</title>
        <authorList>
            <person name="Yoshida Y."/>
            <person name="Koutsovoulos G."/>
            <person name="Laetsch D."/>
            <person name="Stevens L."/>
            <person name="Kumar S."/>
            <person name="Horikawa D."/>
            <person name="Ishino K."/>
            <person name="Komine S."/>
            <person name="Tomita M."/>
            <person name="Blaxter M."/>
            <person name="Arakawa K."/>
        </authorList>
    </citation>
    <scope>NUCLEOTIDE SEQUENCE [LARGE SCALE GENOMIC DNA]</scope>
    <source>
        <strain evidence="3">Z151</strain>
    </source>
</reference>